<dbReference type="EMBL" id="JAUCMV010000002">
    <property type="protein sequence ID" value="KAK0420770.1"/>
    <property type="molecule type" value="Genomic_DNA"/>
</dbReference>
<sequence>MNLVPTAFIENVASLLGEYYFGKLTMIDGHFGHSVARFQEQCIWFCIPGRKFEDRDFRPDVKNLRGELLTEYQLKNCLRIEITAGYGDHEMSKEMMDQINRLQRYARHVDLWLSSTVSPSLIDFIGQLRVTEITALNRTSNEWAIVTKCVERNILERAFLRYASDAFVVDLLLQPQFKRITVEYCCYGCRSDSIRRLSAFLNENMDAVRGKTITICDMDERCFENLQKLLISAYIDADYKDEEGQLVLRVYIYC</sequence>
<gene>
    <name evidence="1" type="ORF">QR680_014875</name>
</gene>
<evidence type="ECO:0000313" key="1">
    <source>
        <dbReference type="EMBL" id="KAK0420770.1"/>
    </source>
</evidence>
<dbReference type="AlphaFoldDB" id="A0AA39M503"/>
<keyword evidence="2" id="KW-1185">Reference proteome</keyword>
<dbReference type="Proteomes" id="UP001175271">
    <property type="component" value="Unassembled WGS sequence"/>
</dbReference>
<accession>A0AA39M503</accession>
<reference evidence="1" key="1">
    <citation type="submission" date="2023-06" db="EMBL/GenBank/DDBJ databases">
        <title>Genomic analysis of the entomopathogenic nematode Steinernema hermaphroditum.</title>
        <authorList>
            <person name="Schwarz E.M."/>
            <person name="Heppert J.K."/>
            <person name="Baniya A."/>
            <person name="Schwartz H.T."/>
            <person name="Tan C.-H."/>
            <person name="Antoshechkin I."/>
            <person name="Sternberg P.W."/>
            <person name="Goodrich-Blair H."/>
            <person name="Dillman A.R."/>
        </authorList>
    </citation>
    <scope>NUCLEOTIDE SEQUENCE</scope>
    <source>
        <strain evidence="1">PS9179</strain>
        <tissue evidence="1">Whole animal</tissue>
    </source>
</reference>
<proteinExistence type="predicted"/>
<comment type="caution">
    <text evidence="1">The sequence shown here is derived from an EMBL/GenBank/DDBJ whole genome shotgun (WGS) entry which is preliminary data.</text>
</comment>
<protein>
    <submittedName>
        <fullName evidence="1">Uncharacterized protein</fullName>
    </submittedName>
</protein>
<evidence type="ECO:0000313" key="2">
    <source>
        <dbReference type="Proteomes" id="UP001175271"/>
    </source>
</evidence>
<name>A0AA39M503_9BILA</name>
<organism evidence="1 2">
    <name type="scientific">Steinernema hermaphroditum</name>
    <dbReference type="NCBI Taxonomy" id="289476"/>
    <lineage>
        <taxon>Eukaryota</taxon>
        <taxon>Metazoa</taxon>
        <taxon>Ecdysozoa</taxon>
        <taxon>Nematoda</taxon>
        <taxon>Chromadorea</taxon>
        <taxon>Rhabditida</taxon>
        <taxon>Tylenchina</taxon>
        <taxon>Panagrolaimomorpha</taxon>
        <taxon>Strongyloidoidea</taxon>
        <taxon>Steinernematidae</taxon>
        <taxon>Steinernema</taxon>
    </lineage>
</organism>